<keyword evidence="3" id="KW-0378">Hydrolase</keyword>
<feature type="signal peptide" evidence="1">
    <location>
        <begin position="1"/>
        <end position="20"/>
    </location>
</feature>
<dbReference type="SMART" id="SM00849">
    <property type="entry name" value="Lactamase_B"/>
    <property type="match status" value="1"/>
</dbReference>
<dbReference type="GO" id="GO:0008800">
    <property type="term" value="F:beta-lactamase activity"/>
    <property type="evidence" value="ECO:0007669"/>
    <property type="project" value="UniProtKB-EC"/>
</dbReference>
<dbReference type="RefSeq" id="WP_257595406.1">
    <property type="nucleotide sequence ID" value="NZ_JANKHH010000004.1"/>
</dbReference>
<dbReference type="PROSITE" id="PS51257">
    <property type="entry name" value="PROKAR_LIPOPROTEIN"/>
    <property type="match status" value="1"/>
</dbReference>
<comment type="caution">
    <text evidence="3">The sequence shown here is derived from an EMBL/GenBank/DDBJ whole genome shotgun (WGS) entry which is preliminary data.</text>
</comment>
<evidence type="ECO:0000259" key="2">
    <source>
        <dbReference type="SMART" id="SM00849"/>
    </source>
</evidence>
<keyword evidence="4" id="KW-1185">Reference proteome</keyword>
<evidence type="ECO:0000313" key="3">
    <source>
        <dbReference type="EMBL" id="MCR2833626.1"/>
    </source>
</evidence>
<dbReference type="InterPro" id="IPR050855">
    <property type="entry name" value="NDM-1-like"/>
</dbReference>
<protein>
    <submittedName>
        <fullName evidence="3">Subclass B3 metallo-beta-lactamase</fullName>
        <ecNumber evidence="3">3.5.2.6</ecNumber>
    </submittedName>
</protein>
<dbReference type="Pfam" id="PF00753">
    <property type="entry name" value="Lactamase_B"/>
    <property type="match status" value="1"/>
</dbReference>
<organism evidence="3 4">
    <name type="scientific">Parerythrobacter lacustris</name>
    <dbReference type="NCBI Taxonomy" id="2969984"/>
    <lineage>
        <taxon>Bacteria</taxon>
        <taxon>Pseudomonadati</taxon>
        <taxon>Pseudomonadota</taxon>
        <taxon>Alphaproteobacteria</taxon>
        <taxon>Sphingomonadales</taxon>
        <taxon>Erythrobacteraceae</taxon>
        <taxon>Parerythrobacter</taxon>
    </lineage>
</organism>
<evidence type="ECO:0000313" key="4">
    <source>
        <dbReference type="Proteomes" id="UP001206067"/>
    </source>
</evidence>
<dbReference type="Gene3D" id="3.60.15.10">
    <property type="entry name" value="Ribonuclease Z/Hydroxyacylglutathione hydrolase-like"/>
    <property type="match status" value="1"/>
</dbReference>
<feature type="domain" description="Metallo-beta-lactamase" evidence="2">
    <location>
        <begin position="65"/>
        <end position="256"/>
    </location>
</feature>
<keyword evidence="1" id="KW-0732">Signal</keyword>
<name>A0ABT1XRR2_9SPHN</name>
<accession>A0ABT1XRR2</accession>
<dbReference type="EMBL" id="JANKHH010000004">
    <property type="protein sequence ID" value="MCR2833626.1"/>
    <property type="molecule type" value="Genomic_DNA"/>
</dbReference>
<proteinExistence type="predicted"/>
<dbReference type="PANTHER" id="PTHR42951">
    <property type="entry name" value="METALLO-BETA-LACTAMASE DOMAIN-CONTAINING"/>
    <property type="match status" value="1"/>
</dbReference>
<evidence type="ECO:0000256" key="1">
    <source>
        <dbReference type="SAM" id="SignalP"/>
    </source>
</evidence>
<dbReference type="InterPro" id="IPR036866">
    <property type="entry name" value="RibonucZ/Hydroxyglut_hydro"/>
</dbReference>
<dbReference type="SUPFAM" id="SSF56281">
    <property type="entry name" value="Metallo-hydrolase/oxidoreductase"/>
    <property type="match status" value="1"/>
</dbReference>
<dbReference type="Proteomes" id="UP001206067">
    <property type="component" value="Unassembled WGS sequence"/>
</dbReference>
<dbReference type="NCBIfam" id="NF033105">
    <property type="entry name" value="bla_subclass_B3"/>
    <property type="match status" value="1"/>
</dbReference>
<reference evidence="3 4" key="1">
    <citation type="submission" date="2022-08" db="EMBL/GenBank/DDBJ databases">
        <title>Polyphasic taxonomy analysis of Qipengyuania sp.RS5-5.</title>
        <authorList>
            <person name="Xamxidin M."/>
            <person name="Wu M."/>
        </authorList>
    </citation>
    <scope>NUCLEOTIDE SEQUENCE [LARGE SCALE GENOMIC DNA]</scope>
    <source>
        <strain evidence="3 4">RS5-5</strain>
    </source>
</reference>
<sequence>MSARYLVALSAWALAACAHAGEAAPLTPESSRADWVAACNDWDEWDKPAPPYRIHGQTYQVGTCGISAVLIVGDEGLVLIDTGTQRGSEAVEANIARLGFAMSDVKALLVSHEHYDHVGGMARLQKLSGAPVFAGWGASPVIRSGRDDPRDPQHGLHDPMEPVIGEVRSVKDGETGTLAGVAITGIATPGHTIGAMSWSWESCDEAGCITIVYGDSLSPVSADDYRFTDHPDYVAMFRGGIARLAGLDCDLLVTPHPSASDMRTRLKGDAPWIDPGACRAYADKVGKRLDDRLAQEAKAANGG</sequence>
<dbReference type="PANTHER" id="PTHR42951:SF17">
    <property type="entry name" value="METALLO-BETA-LACTAMASE DOMAIN-CONTAINING PROTEIN"/>
    <property type="match status" value="1"/>
</dbReference>
<dbReference type="CDD" id="cd16315">
    <property type="entry name" value="EVM-1-like_MBL-B3"/>
    <property type="match status" value="1"/>
</dbReference>
<gene>
    <name evidence="3" type="primary">bla</name>
    <name evidence="3" type="ORF">NSO95_06685</name>
</gene>
<dbReference type="InterPro" id="IPR001279">
    <property type="entry name" value="Metallo-B-lactamas"/>
</dbReference>
<dbReference type="EC" id="3.5.2.6" evidence="3"/>
<feature type="chain" id="PRO_5046506521" evidence="1">
    <location>
        <begin position="21"/>
        <end position="303"/>
    </location>
</feature>